<proteinExistence type="predicted"/>
<feature type="region of interest" description="Disordered" evidence="1">
    <location>
        <begin position="1"/>
        <end position="66"/>
    </location>
</feature>
<protein>
    <submittedName>
        <fullName evidence="2">DUF4169 family protein</fullName>
    </submittedName>
</protein>
<dbReference type="Proteomes" id="UP001589789">
    <property type="component" value="Unassembled WGS sequence"/>
</dbReference>
<gene>
    <name evidence="2" type="ORF">ACFFIC_16105</name>
</gene>
<feature type="compositionally biased region" description="Basic and acidic residues" evidence="1">
    <location>
        <begin position="33"/>
        <end position="66"/>
    </location>
</feature>
<evidence type="ECO:0000313" key="3">
    <source>
        <dbReference type="Proteomes" id="UP001589789"/>
    </source>
</evidence>
<evidence type="ECO:0000256" key="1">
    <source>
        <dbReference type="SAM" id="MobiDB-lite"/>
    </source>
</evidence>
<name>A0ABV6IU24_9PROT</name>
<dbReference type="EMBL" id="JBHLVZ010000043">
    <property type="protein sequence ID" value="MFC0387062.1"/>
    <property type="molecule type" value="Genomic_DNA"/>
</dbReference>
<dbReference type="RefSeq" id="WP_377052127.1">
    <property type="nucleotide sequence ID" value="NZ_JBHLVZ010000043.1"/>
</dbReference>
<reference evidence="2 3" key="1">
    <citation type="submission" date="2024-09" db="EMBL/GenBank/DDBJ databases">
        <authorList>
            <person name="Sun Q."/>
            <person name="Mori K."/>
        </authorList>
    </citation>
    <scope>NUCLEOTIDE SEQUENCE [LARGE SCALE GENOMIC DNA]</scope>
    <source>
        <strain evidence="2 3">CCM 7468</strain>
    </source>
</reference>
<sequence>MAEIVNLNRARKTRARAVATEKAAANRAAHGRTKAERLRDAEEKARRDALLNGARLEHGPDKSGPG</sequence>
<accession>A0ABV6IU24</accession>
<evidence type="ECO:0000313" key="2">
    <source>
        <dbReference type="EMBL" id="MFC0387062.1"/>
    </source>
</evidence>
<comment type="caution">
    <text evidence="2">The sequence shown here is derived from an EMBL/GenBank/DDBJ whole genome shotgun (WGS) entry which is preliminary data.</text>
</comment>
<keyword evidence="3" id="KW-1185">Reference proteome</keyword>
<feature type="compositionally biased region" description="Low complexity" evidence="1">
    <location>
        <begin position="16"/>
        <end position="28"/>
    </location>
</feature>
<dbReference type="Pfam" id="PF13770">
    <property type="entry name" value="DUF4169"/>
    <property type="match status" value="1"/>
</dbReference>
<organism evidence="2 3">
    <name type="scientific">Muricoccus vinaceus</name>
    <dbReference type="NCBI Taxonomy" id="424704"/>
    <lineage>
        <taxon>Bacteria</taxon>
        <taxon>Pseudomonadati</taxon>
        <taxon>Pseudomonadota</taxon>
        <taxon>Alphaproteobacteria</taxon>
        <taxon>Acetobacterales</taxon>
        <taxon>Roseomonadaceae</taxon>
        <taxon>Muricoccus</taxon>
    </lineage>
</organism>
<dbReference type="InterPro" id="IPR025227">
    <property type="entry name" value="DUF4169"/>
</dbReference>